<dbReference type="InterPro" id="IPR036259">
    <property type="entry name" value="MFS_trans_sf"/>
</dbReference>
<comment type="similarity">
    <text evidence="6">Belongs to the glycoside-pentoside-hexuronide (GPH) cation symporter transporter (TC 2.A.2) family.</text>
</comment>
<sequence>MTLLSEDQSARPQPCRFPEPGKVSPASLHQHSTDLTTSKEEYMDSGEGAVFGVVEPPRRSRGRLVLHALVMFGREFCYAVEAAFVTPVLLSVGLPRSLYSLVWFISPILGFLLQPVIGLASDHCRSVWGRRRPYILALGILMLVGLTLFLNGDTIISALVRDASLKRLWAIVVVMLGVVLFDFAADFIDGPIKAYLFDVCSHQDKERGLHYHALFTGLGGACGYLVGAMDWGHSLLGRLLGSEYQVIYFFSALTWGIFLIVHLFSIPEQPLGKKQPPAASAPTSALHLVGSHSNGYGTLAKEPISPNGHAPVTDLRPRSFSALGEANSVTSSAKQPNKEAQKRMTFRSLMKAIINMPSHYRCLCVSHLLGWTAFLCNMLFFTDFMGQIVYRGNPYAAHNSTAYATYERGVEVGCWGLCINAVSSALYSYVQRFLLPYIGLKGLYFVGYLVFGLGTSLIGLFPNIIATLVLCTVFGVMSSTLYTIPFNLVAEYQREEEEQQKLRGSSESVRGSGVDCAALTCMVQLAQILVGAGLGALVNLAGSVIVVVLSAATMSLFGCIFIALFIRYVE</sequence>
<feature type="transmembrane region" description="Helical" evidence="8">
    <location>
        <begin position="209"/>
        <end position="226"/>
    </location>
</feature>
<feature type="transmembrane region" description="Helical" evidence="8">
    <location>
        <begin position="133"/>
        <end position="156"/>
    </location>
</feature>
<feature type="transmembrane region" description="Helical" evidence="8">
    <location>
        <begin position="511"/>
        <end position="538"/>
    </location>
</feature>
<protein>
    <submittedName>
        <fullName evidence="10">Membrane-associated transporter protein</fullName>
    </submittedName>
</protein>
<feature type="transmembrane region" description="Helical" evidence="8">
    <location>
        <begin position="467"/>
        <end position="490"/>
    </location>
</feature>
<organism evidence="9 10">
    <name type="scientific">Betta splendens</name>
    <name type="common">Siamese fighting fish</name>
    <dbReference type="NCBI Taxonomy" id="158456"/>
    <lineage>
        <taxon>Eukaryota</taxon>
        <taxon>Metazoa</taxon>
        <taxon>Chordata</taxon>
        <taxon>Craniata</taxon>
        <taxon>Vertebrata</taxon>
        <taxon>Euteleostomi</taxon>
        <taxon>Actinopterygii</taxon>
        <taxon>Neopterygii</taxon>
        <taxon>Teleostei</taxon>
        <taxon>Neoteleostei</taxon>
        <taxon>Acanthomorphata</taxon>
        <taxon>Anabantaria</taxon>
        <taxon>Anabantiformes</taxon>
        <taxon>Anabantoidei</taxon>
        <taxon>Osphronemidae</taxon>
        <taxon>Betta</taxon>
    </lineage>
</organism>
<dbReference type="PANTHER" id="PTHR19432:SF34">
    <property type="entry name" value="MEMBRANE-ASSOCIATED TRANSPORTER PROTEIN"/>
    <property type="match status" value="1"/>
</dbReference>
<dbReference type="InParanoid" id="A0A6P7NVR9"/>
<feature type="transmembrane region" description="Helical" evidence="8">
    <location>
        <begin position="410"/>
        <end position="430"/>
    </location>
</feature>
<evidence type="ECO:0000256" key="7">
    <source>
        <dbReference type="SAM" id="MobiDB-lite"/>
    </source>
</evidence>
<dbReference type="InterPro" id="IPR011701">
    <property type="entry name" value="MFS"/>
</dbReference>
<dbReference type="PANTHER" id="PTHR19432">
    <property type="entry name" value="SUGAR TRANSPORTER"/>
    <property type="match status" value="1"/>
</dbReference>
<dbReference type="Pfam" id="PF07690">
    <property type="entry name" value="MFS_1"/>
    <property type="match status" value="1"/>
</dbReference>
<keyword evidence="5 8" id="KW-0472">Membrane</keyword>
<proteinExistence type="inferred from homology"/>
<dbReference type="OrthoDB" id="28755at2759"/>
<comment type="subcellular location">
    <subcellularLocation>
        <location evidence="1">Membrane</location>
        <topology evidence="1">Multi-pass membrane protein</topology>
    </subcellularLocation>
</comment>
<dbReference type="Gene3D" id="1.20.1250.20">
    <property type="entry name" value="MFS general substrate transporter like domains"/>
    <property type="match status" value="1"/>
</dbReference>
<feature type="transmembrane region" description="Helical" evidence="8">
    <location>
        <begin position="544"/>
        <end position="566"/>
    </location>
</feature>
<reference evidence="10" key="1">
    <citation type="submission" date="2025-08" db="UniProtKB">
        <authorList>
            <consortium name="RefSeq"/>
        </authorList>
    </citation>
    <scope>IDENTIFICATION</scope>
</reference>
<evidence type="ECO:0000256" key="1">
    <source>
        <dbReference type="ARBA" id="ARBA00004141"/>
    </source>
</evidence>
<keyword evidence="2" id="KW-0813">Transport</keyword>
<evidence type="ECO:0000256" key="5">
    <source>
        <dbReference type="ARBA" id="ARBA00023136"/>
    </source>
</evidence>
<keyword evidence="3 8" id="KW-0812">Transmembrane</keyword>
<feature type="transmembrane region" description="Helical" evidence="8">
    <location>
        <begin position="101"/>
        <end position="121"/>
    </location>
</feature>
<dbReference type="CDD" id="cd17313">
    <property type="entry name" value="MFS_SLC45_SUC"/>
    <property type="match status" value="1"/>
</dbReference>
<dbReference type="CTD" id="51151"/>
<feature type="region of interest" description="Disordered" evidence="7">
    <location>
        <begin position="1"/>
        <end position="30"/>
    </location>
</feature>
<evidence type="ECO:0000256" key="2">
    <source>
        <dbReference type="ARBA" id="ARBA00022448"/>
    </source>
</evidence>
<accession>A0A6P7NVR9</accession>
<keyword evidence="4 8" id="KW-1133">Transmembrane helix</keyword>
<evidence type="ECO:0000256" key="6">
    <source>
        <dbReference type="ARBA" id="ARBA00038193"/>
    </source>
</evidence>
<evidence type="ECO:0000256" key="3">
    <source>
        <dbReference type="ARBA" id="ARBA00022692"/>
    </source>
</evidence>
<evidence type="ECO:0000313" key="10">
    <source>
        <dbReference type="RefSeq" id="XP_029024016.1"/>
    </source>
</evidence>
<dbReference type="GO" id="GO:0008506">
    <property type="term" value="F:sucrose:proton symporter activity"/>
    <property type="evidence" value="ECO:0007669"/>
    <property type="project" value="TreeGrafter"/>
</dbReference>
<dbReference type="GO" id="GO:0016020">
    <property type="term" value="C:membrane"/>
    <property type="evidence" value="ECO:0007669"/>
    <property type="project" value="UniProtKB-SubCell"/>
</dbReference>
<evidence type="ECO:0000256" key="4">
    <source>
        <dbReference type="ARBA" id="ARBA00022989"/>
    </source>
</evidence>
<feature type="transmembrane region" description="Helical" evidence="8">
    <location>
        <begin position="368"/>
        <end position="390"/>
    </location>
</feature>
<dbReference type="SUPFAM" id="SSF103473">
    <property type="entry name" value="MFS general substrate transporter"/>
    <property type="match status" value="1"/>
</dbReference>
<feature type="compositionally biased region" description="Polar residues" evidence="7">
    <location>
        <begin position="1"/>
        <end position="11"/>
    </location>
</feature>
<dbReference type="AlphaFoldDB" id="A0A6P7NVR9"/>
<evidence type="ECO:0000313" key="9">
    <source>
        <dbReference type="Proteomes" id="UP000515150"/>
    </source>
</evidence>
<dbReference type="Proteomes" id="UP000515150">
    <property type="component" value="Chromosome 12"/>
</dbReference>
<feature type="transmembrane region" description="Helical" evidence="8">
    <location>
        <begin position="168"/>
        <end position="188"/>
    </location>
</feature>
<feature type="transmembrane region" description="Helical" evidence="8">
    <location>
        <begin position="442"/>
        <end position="461"/>
    </location>
</feature>
<feature type="transmembrane region" description="Helical" evidence="8">
    <location>
        <begin position="246"/>
        <end position="266"/>
    </location>
</feature>
<dbReference type="GeneID" id="114866439"/>
<dbReference type="FunCoup" id="A0A6P7NVR9">
    <property type="interactions" value="397"/>
</dbReference>
<keyword evidence="9" id="KW-1185">Reference proteome</keyword>
<dbReference type="RefSeq" id="XP_029024016.1">
    <property type="nucleotide sequence ID" value="XM_029168183.3"/>
</dbReference>
<gene>
    <name evidence="10" type="primary">slc45a2</name>
</gene>
<name>A0A6P7NVR9_BETSP</name>
<dbReference type="KEGG" id="bspl:114866439"/>
<evidence type="ECO:0000256" key="8">
    <source>
        <dbReference type="SAM" id="Phobius"/>
    </source>
</evidence>